<proteinExistence type="predicted"/>
<protein>
    <recommendedName>
        <fullName evidence="4">Lipoprotein</fullName>
    </recommendedName>
</protein>
<organism evidence="2 3">
    <name type="scientific">Thermostichus vulcanus str. 'Rupite'</name>
    <dbReference type="NCBI Taxonomy" id="2813851"/>
    <lineage>
        <taxon>Bacteria</taxon>
        <taxon>Bacillati</taxon>
        <taxon>Cyanobacteriota</taxon>
        <taxon>Cyanophyceae</taxon>
        <taxon>Thermostichales</taxon>
        <taxon>Thermostichaceae</taxon>
        <taxon>Thermostichus</taxon>
    </lineage>
</organism>
<dbReference type="Proteomes" id="UP000830835">
    <property type="component" value="Unassembled WGS sequence"/>
</dbReference>
<feature type="compositionally biased region" description="Polar residues" evidence="1">
    <location>
        <begin position="181"/>
        <end position="190"/>
    </location>
</feature>
<dbReference type="EMBL" id="JAFIRA010000046">
    <property type="protein sequence ID" value="MCJ2544090.1"/>
    <property type="molecule type" value="Genomic_DNA"/>
</dbReference>
<dbReference type="RefSeq" id="WP_244352278.1">
    <property type="nucleotide sequence ID" value="NZ_JAFIRA010000046.1"/>
</dbReference>
<evidence type="ECO:0008006" key="4">
    <source>
        <dbReference type="Google" id="ProtNLM"/>
    </source>
</evidence>
<evidence type="ECO:0000256" key="1">
    <source>
        <dbReference type="SAM" id="MobiDB-lite"/>
    </source>
</evidence>
<keyword evidence="3" id="KW-1185">Reference proteome</keyword>
<accession>A0ABT0CFF8</accession>
<gene>
    <name evidence="2" type="ORF">JX360_14455</name>
</gene>
<evidence type="ECO:0000313" key="2">
    <source>
        <dbReference type="EMBL" id="MCJ2544090.1"/>
    </source>
</evidence>
<reference evidence="2" key="1">
    <citation type="submission" date="2021-02" db="EMBL/GenBank/DDBJ databases">
        <title>The CRISPR/cas machinery reduction and long-range gene transfer in the hot spring cyanobacterium Synechococcus.</title>
        <authorList>
            <person name="Dvorak P."/>
            <person name="Jahodarova E."/>
            <person name="Hasler P."/>
            <person name="Poulickova A."/>
        </authorList>
    </citation>
    <scope>NUCLEOTIDE SEQUENCE</scope>
    <source>
        <strain evidence="2">Rupite</strain>
    </source>
</reference>
<sequence>MPKPDWSHCSRGLALCCLVLWLVGLLSGCGPKAPKPIVQQALAYQMSHLPAEVGSLVGSEQLLARLELQEVKIRQDRREPLLLASGEKVEGHHLSGTYTLAVKLPGSRRPYRRKGDPFQLTLAHTNTKEQTQDPQALSERWLLAYSTPDSKNWETIDFLPQPVPPPELPPAETAEPVDPELSSTLTSETAVPTPVGSPA</sequence>
<name>A0ABT0CFF8_THEVL</name>
<evidence type="ECO:0000313" key="3">
    <source>
        <dbReference type="Proteomes" id="UP000830835"/>
    </source>
</evidence>
<dbReference type="PROSITE" id="PS51257">
    <property type="entry name" value="PROKAR_LIPOPROTEIN"/>
    <property type="match status" value="1"/>
</dbReference>
<feature type="region of interest" description="Disordered" evidence="1">
    <location>
        <begin position="160"/>
        <end position="199"/>
    </location>
</feature>
<comment type="caution">
    <text evidence="2">The sequence shown here is derived from an EMBL/GenBank/DDBJ whole genome shotgun (WGS) entry which is preliminary data.</text>
</comment>